<evidence type="ECO:0000256" key="2">
    <source>
        <dbReference type="SAM" id="Phobius"/>
    </source>
</evidence>
<feature type="transmembrane region" description="Helical" evidence="2">
    <location>
        <begin position="12"/>
        <end position="33"/>
    </location>
</feature>
<evidence type="ECO:0000313" key="3">
    <source>
        <dbReference type="EMBL" id="GLI61810.1"/>
    </source>
</evidence>
<keyword evidence="2" id="KW-0812">Transmembrane</keyword>
<evidence type="ECO:0000256" key="1">
    <source>
        <dbReference type="SAM" id="MobiDB-lite"/>
    </source>
</evidence>
<feature type="region of interest" description="Disordered" evidence="1">
    <location>
        <begin position="97"/>
        <end position="119"/>
    </location>
</feature>
<dbReference type="Proteomes" id="UP001165090">
    <property type="component" value="Unassembled WGS sequence"/>
</dbReference>
<keyword evidence="2" id="KW-1133">Transmembrane helix</keyword>
<gene>
    <name evidence="3" type="ORF">VaNZ11_004317</name>
</gene>
<dbReference type="EMBL" id="BSDZ01000011">
    <property type="protein sequence ID" value="GLI61810.1"/>
    <property type="molecule type" value="Genomic_DNA"/>
</dbReference>
<sequence>MADISRREMGLIIGLVVGTLFLALIVVLAYIMYDRRRTKRAGALHASRAGLNLRSSHSVAVPIDAAAVGSVIQAGGQRWTTINNSMVGLEMCETPTSHARSVDANSGSFPPPMRENRAPDTGTSYDAGNHKTLFARLFGWTQPWHQPRLRTSDDQDSNGGRRMAVVSGVSSAAPAAAAHAASKSKHRQSFLQTAKCIPSSEPTKGFVQGADPGLAMVVLELNATSTAGCAAPAATPSGPSILPLSGCIGGAVLGFTLEPSSSSIAAADATVSAADMGFLSSSAELLLSLPLDAISAPMISANGSRAKGKGVGGANSKRSVEAVSY</sequence>
<keyword evidence="2" id="KW-0472">Membrane</keyword>
<name>A0ABQ5RW05_9CHLO</name>
<reference evidence="3 4" key="1">
    <citation type="journal article" date="2023" name="IScience">
        <title>Expanded male sex-determining region conserved during the evolution of homothallism in the green alga Volvox.</title>
        <authorList>
            <person name="Yamamoto K."/>
            <person name="Matsuzaki R."/>
            <person name="Mahakham W."/>
            <person name="Heman W."/>
            <person name="Sekimoto H."/>
            <person name="Kawachi M."/>
            <person name="Minakuchi Y."/>
            <person name="Toyoda A."/>
            <person name="Nozaki H."/>
        </authorList>
    </citation>
    <scope>NUCLEOTIDE SEQUENCE [LARGE SCALE GENOMIC DNA]</scope>
    <source>
        <strain evidence="3 4">NIES-4468</strain>
    </source>
</reference>
<protein>
    <recommendedName>
        <fullName evidence="5">Membrane-associated protein</fullName>
    </recommendedName>
</protein>
<feature type="compositionally biased region" description="Polar residues" evidence="1">
    <location>
        <begin position="97"/>
        <end position="108"/>
    </location>
</feature>
<keyword evidence="4" id="KW-1185">Reference proteome</keyword>
<proteinExistence type="predicted"/>
<evidence type="ECO:0000313" key="4">
    <source>
        <dbReference type="Proteomes" id="UP001165090"/>
    </source>
</evidence>
<feature type="region of interest" description="Disordered" evidence="1">
    <location>
        <begin position="304"/>
        <end position="325"/>
    </location>
</feature>
<evidence type="ECO:0008006" key="5">
    <source>
        <dbReference type="Google" id="ProtNLM"/>
    </source>
</evidence>
<accession>A0ABQ5RW05</accession>
<comment type="caution">
    <text evidence="3">The sequence shown here is derived from an EMBL/GenBank/DDBJ whole genome shotgun (WGS) entry which is preliminary data.</text>
</comment>
<organism evidence="3 4">
    <name type="scientific">Volvox africanus</name>
    <dbReference type="NCBI Taxonomy" id="51714"/>
    <lineage>
        <taxon>Eukaryota</taxon>
        <taxon>Viridiplantae</taxon>
        <taxon>Chlorophyta</taxon>
        <taxon>core chlorophytes</taxon>
        <taxon>Chlorophyceae</taxon>
        <taxon>CS clade</taxon>
        <taxon>Chlamydomonadales</taxon>
        <taxon>Volvocaceae</taxon>
        <taxon>Volvox</taxon>
    </lineage>
</organism>